<dbReference type="InterPro" id="IPR032623">
    <property type="entry name" value="FecR_N"/>
</dbReference>
<dbReference type="Pfam" id="PF04773">
    <property type="entry name" value="FecR"/>
    <property type="match status" value="1"/>
</dbReference>
<protein>
    <submittedName>
        <fullName evidence="4">DUF4880 domain-containing protein</fullName>
    </submittedName>
    <submittedName>
        <fullName evidence="3">Iron dicitrate transport regulator FecR</fullName>
    </submittedName>
</protein>
<dbReference type="Proteomes" id="UP000287746">
    <property type="component" value="Unassembled WGS sequence"/>
</dbReference>
<evidence type="ECO:0000259" key="1">
    <source>
        <dbReference type="Pfam" id="PF04773"/>
    </source>
</evidence>
<evidence type="ECO:0000313" key="4">
    <source>
        <dbReference type="EMBL" id="RSV04137.1"/>
    </source>
</evidence>
<dbReference type="Gene3D" id="2.60.120.1440">
    <property type="match status" value="1"/>
</dbReference>
<name>A0A1L6JAB5_9SPHN</name>
<dbReference type="Proteomes" id="UP000185161">
    <property type="component" value="Chromosome"/>
</dbReference>
<keyword evidence="6" id="KW-1185">Reference proteome</keyword>
<reference evidence="7 8" key="3">
    <citation type="submission" date="2018-07" db="EMBL/GenBank/DDBJ databases">
        <title>Genomic and Epidemiologic Investigation of an Indolent Hospital Outbreak.</title>
        <authorList>
            <person name="Johnson R.C."/>
            <person name="Deming C."/>
            <person name="Conlan S."/>
            <person name="Zellmer C.J."/>
            <person name="Michelin A.V."/>
            <person name="Lee-Lin S."/>
            <person name="Thomas P.J."/>
            <person name="Park M."/>
            <person name="Weingarten R.A."/>
            <person name="Less J."/>
            <person name="Dekker J.P."/>
            <person name="Frank K.M."/>
            <person name="Musser K.A."/>
            <person name="Mcquiston J.R."/>
            <person name="Henderson D.K."/>
            <person name="Lau A.F."/>
            <person name="Palmore T.N."/>
            <person name="Segre J.A."/>
        </authorList>
    </citation>
    <scope>NUCLEOTIDE SEQUENCE [LARGE SCALE GENOMIC DNA]</scope>
    <source>
        <strain evidence="5 8">SK-CDC1_0717</strain>
        <strain evidence="4 7">SK-NIH.Env10_0317</strain>
    </source>
</reference>
<dbReference type="KEGG" id="skr:BRX40_11005"/>
<dbReference type="EMBL" id="CP018820">
    <property type="protein sequence ID" value="APR52878.1"/>
    <property type="molecule type" value="Genomic_DNA"/>
</dbReference>
<organism evidence="3 6">
    <name type="scientific">Sphingomonas koreensis</name>
    <dbReference type="NCBI Taxonomy" id="93064"/>
    <lineage>
        <taxon>Bacteria</taxon>
        <taxon>Pseudomonadati</taxon>
        <taxon>Pseudomonadota</taxon>
        <taxon>Alphaproteobacteria</taxon>
        <taxon>Sphingomonadales</taxon>
        <taxon>Sphingomonadaceae</taxon>
        <taxon>Sphingomonas</taxon>
    </lineage>
</organism>
<feature type="domain" description="FecR N-terminal" evidence="2">
    <location>
        <begin position="7"/>
        <end position="48"/>
    </location>
</feature>
<dbReference type="InterPro" id="IPR006860">
    <property type="entry name" value="FecR"/>
</dbReference>
<dbReference type="Pfam" id="PF16220">
    <property type="entry name" value="DUF4880"/>
    <property type="match status" value="1"/>
</dbReference>
<dbReference type="PIRSF" id="PIRSF018266">
    <property type="entry name" value="FecR"/>
    <property type="match status" value="1"/>
</dbReference>
<evidence type="ECO:0000313" key="7">
    <source>
        <dbReference type="Proteomes" id="UP000286681"/>
    </source>
</evidence>
<evidence type="ECO:0000313" key="5">
    <source>
        <dbReference type="EMBL" id="RSY88748.1"/>
    </source>
</evidence>
<dbReference type="PANTHER" id="PTHR30273:SF2">
    <property type="entry name" value="PROTEIN FECR"/>
    <property type="match status" value="1"/>
</dbReference>
<evidence type="ECO:0000313" key="3">
    <source>
        <dbReference type="EMBL" id="APR52878.1"/>
    </source>
</evidence>
<dbReference type="EMBL" id="QQWO01000006">
    <property type="protein sequence ID" value="RSV04137.1"/>
    <property type="molecule type" value="Genomic_DNA"/>
</dbReference>
<dbReference type="PANTHER" id="PTHR30273">
    <property type="entry name" value="PERIPLASMIC SIGNAL SENSOR AND SIGMA FACTOR ACTIVATOR FECR-RELATED"/>
    <property type="match status" value="1"/>
</dbReference>
<dbReference type="OrthoDB" id="9798846at2"/>
<accession>A0A1L6JAB5</accession>
<feature type="domain" description="FecR protein" evidence="1">
    <location>
        <begin position="100"/>
        <end position="191"/>
    </location>
</feature>
<dbReference type="AlphaFoldDB" id="A0A1L6JAB5"/>
<evidence type="ECO:0000313" key="6">
    <source>
        <dbReference type="Proteomes" id="UP000185161"/>
    </source>
</evidence>
<reference evidence="6" key="2">
    <citation type="submission" date="2016-12" db="EMBL/GenBank/DDBJ databases">
        <title>Whole genome sequencing of Sphingomonas sp. ABOJV.</title>
        <authorList>
            <person name="Conlan S."/>
            <person name="Thomas P.J."/>
            <person name="Mullikin J."/>
            <person name="Palmore T.N."/>
            <person name="Frank K.M."/>
            <person name="Segre J.A."/>
        </authorList>
    </citation>
    <scope>NUCLEOTIDE SEQUENCE [LARGE SCALE GENOMIC DNA]</scope>
    <source>
        <strain evidence="6">ABOJV</strain>
    </source>
</reference>
<dbReference type="STRING" id="93064.BRX40_11005"/>
<dbReference type="EMBL" id="QQYZ01000003">
    <property type="protein sequence ID" value="RSY88748.1"/>
    <property type="molecule type" value="Genomic_DNA"/>
</dbReference>
<dbReference type="RefSeq" id="WP_075151603.1">
    <property type="nucleotide sequence ID" value="NZ_CP018820.1"/>
</dbReference>
<proteinExistence type="predicted"/>
<evidence type="ECO:0000259" key="2">
    <source>
        <dbReference type="Pfam" id="PF16220"/>
    </source>
</evidence>
<dbReference type="GeneID" id="44133091"/>
<dbReference type="GO" id="GO:0016989">
    <property type="term" value="F:sigma factor antagonist activity"/>
    <property type="evidence" value="ECO:0007669"/>
    <property type="project" value="TreeGrafter"/>
</dbReference>
<sequence>MTRDMADQAARWTARMDAGGWSEGDEAELRAWLAVHPLHSGALLRAQAAWISTDPAIAAVNEEPESVPSFSRRWAMAGGAGLLAASLVGGLIWATRSMHYATGVGEIRRVPLVDGSVAAINTASRIAVRVDDKRRNVDLAAGEAWFQVAKDAQRPFVVNAGRVRVQAVGTAFAIRLRGDGAQVFVTEGVVEAWVEGAEGHRVRIAAGGSAFVSNDAAIDVAAAEPSAVDRSLAWRAGKIDLDGSRLDAAVGEFNRYNQRKLVIVDPALASEEFDGIFRVDDPEGFALAVRESLDVPVDTRQPDAIRIGRNPN</sequence>
<evidence type="ECO:0000313" key="8">
    <source>
        <dbReference type="Proteomes" id="UP000287746"/>
    </source>
</evidence>
<dbReference type="Proteomes" id="UP000286681">
    <property type="component" value="Unassembled WGS sequence"/>
</dbReference>
<reference evidence="3" key="1">
    <citation type="submission" date="2016-12" db="EMBL/GenBank/DDBJ databases">
        <title>Whole genome sequencing of Sphingomonas koreensis.</title>
        <authorList>
            <person name="Conlan S."/>
            <person name="Thomas P.J."/>
            <person name="Mullikin J."/>
            <person name="Palmore T.N."/>
            <person name="Frank K.M."/>
            <person name="Segre J.A."/>
        </authorList>
    </citation>
    <scope>NUCLEOTIDE SEQUENCE</scope>
    <source>
        <strain evidence="3">ABOJV</strain>
    </source>
</reference>
<dbReference type="InterPro" id="IPR012373">
    <property type="entry name" value="Ferrdict_sens_TM"/>
</dbReference>
<gene>
    <name evidence="3" type="ORF">BRX40_11005</name>
    <name evidence="4" type="ORF">CA257_08700</name>
    <name evidence="5" type="ORF">DAH66_04695</name>
</gene>